<keyword evidence="3" id="KW-1185">Reference proteome</keyword>
<sequence>MRTHLAKLTAGITVWCLGSVSMATREGRYLFINSEAPITLGFILNMPISLALPKLIKQSMKGRSFDSDYEEYIDFDEQLPEELDWDPAYEQELNRLSIYFGHMEIFSLSCQEKLICELASESELFSPISDIFLKELKVNGLDSSSVRSEDRSWVSSTTSFYASPSNPLPSVSNTGTIHQMGVLAEPFELTGATTLGVSRKAILLIPKCTIQVEKLYIIHRVLIFGLPWCELYNIMNFYPQAFTRSCSDDKRLLDVEICDCFERGCQGIPQRL</sequence>
<keyword evidence="1" id="KW-0472">Membrane</keyword>
<dbReference type="Proteomes" id="UP001381693">
    <property type="component" value="Unassembled WGS sequence"/>
</dbReference>
<dbReference type="EMBL" id="JAXCGZ010023034">
    <property type="protein sequence ID" value="KAK7018115.1"/>
    <property type="molecule type" value="Genomic_DNA"/>
</dbReference>
<keyword evidence="1" id="KW-1133">Transmembrane helix</keyword>
<evidence type="ECO:0000313" key="3">
    <source>
        <dbReference type="Proteomes" id="UP001381693"/>
    </source>
</evidence>
<keyword evidence="1" id="KW-0812">Transmembrane</keyword>
<reference evidence="2 3" key="1">
    <citation type="submission" date="2023-11" db="EMBL/GenBank/DDBJ databases">
        <title>Halocaridina rubra genome assembly.</title>
        <authorList>
            <person name="Smith C."/>
        </authorList>
    </citation>
    <scope>NUCLEOTIDE SEQUENCE [LARGE SCALE GENOMIC DNA]</scope>
    <source>
        <strain evidence="2">EP-1</strain>
        <tissue evidence="2">Whole</tissue>
    </source>
</reference>
<dbReference type="AlphaFoldDB" id="A0AAN8WJ55"/>
<comment type="caution">
    <text evidence="2">The sequence shown here is derived from an EMBL/GenBank/DDBJ whole genome shotgun (WGS) entry which is preliminary data.</text>
</comment>
<proteinExistence type="predicted"/>
<protein>
    <submittedName>
        <fullName evidence="2">Uncharacterized protein</fullName>
    </submittedName>
</protein>
<evidence type="ECO:0000256" key="1">
    <source>
        <dbReference type="SAM" id="Phobius"/>
    </source>
</evidence>
<accession>A0AAN8WJ55</accession>
<name>A0AAN8WJ55_HALRR</name>
<evidence type="ECO:0000313" key="2">
    <source>
        <dbReference type="EMBL" id="KAK7018115.1"/>
    </source>
</evidence>
<gene>
    <name evidence="2" type="ORF">SK128_026315</name>
</gene>
<feature type="transmembrane region" description="Helical" evidence="1">
    <location>
        <begin position="39"/>
        <end position="56"/>
    </location>
</feature>
<organism evidence="2 3">
    <name type="scientific">Halocaridina rubra</name>
    <name type="common">Hawaiian red shrimp</name>
    <dbReference type="NCBI Taxonomy" id="373956"/>
    <lineage>
        <taxon>Eukaryota</taxon>
        <taxon>Metazoa</taxon>
        <taxon>Ecdysozoa</taxon>
        <taxon>Arthropoda</taxon>
        <taxon>Crustacea</taxon>
        <taxon>Multicrustacea</taxon>
        <taxon>Malacostraca</taxon>
        <taxon>Eumalacostraca</taxon>
        <taxon>Eucarida</taxon>
        <taxon>Decapoda</taxon>
        <taxon>Pleocyemata</taxon>
        <taxon>Caridea</taxon>
        <taxon>Atyoidea</taxon>
        <taxon>Atyidae</taxon>
        <taxon>Halocaridina</taxon>
    </lineage>
</organism>